<evidence type="ECO:0000256" key="1">
    <source>
        <dbReference type="ARBA" id="ARBA00022763"/>
    </source>
</evidence>
<keyword evidence="3" id="KW-0742">SOS response</keyword>
<dbReference type="Proteomes" id="UP000000745">
    <property type="component" value="Chromosome"/>
</dbReference>
<evidence type="ECO:0000256" key="2">
    <source>
        <dbReference type="ARBA" id="ARBA00023204"/>
    </source>
</evidence>
<evidence type="ECO:0000313" key="7">
    <source>
        <dbReference type="EMBL" id="CAQ89379.1"/>
    </source>
</evidence>
<keyword evidence="2" id="KW-0234">DNA repair</keyword>
<organism evidence="7 8">
    <name type="scientific">Escherichia fergusonii (strain ATCC 35469 / DSM 13698 / CCUG 18766 / IAM 14443 / JCM 21226 / LMG 7866 / NBRC 102419 / NCTC 12128 / CDC 0568-73)</name>
    <dbReference type="NCBI Taxonomy" id="585054"/>
    <lineage>
        <taxon>Bacteria</taxon>
        <taxon>Pseudomonadati</taxon>
        <taxon>Pseudomonadota</taxon>
        <taxon>Gammaproteobacteria</taxon>
        <taxon>Enterobacterales</taxon>
        <taxon>Enterobacteriaceae</taxon>
        <taxon>Escherichia</taxon>
    </lineage>
</organism>
<evidence type="ECO:0000256" key="4">
    <source>
        <dbReference type="ARBA" id="ARBA00059370"/>
    </source>
</evidence>
<proteinExistence type="inferred from homology"/>
<dbReference type="NCBIfam" id="NF007893">
    <property type="entry name" value="PRK10597.1"/>
    <property type="match status" value="1"/>
</dbReference>
<protein>
    <recommendedName>
        <fullName evidence="6">DNA damage-inducible protein I</fullName>
    </recommendedName>
</protein>
<comment type="similarity">
    <text evidence="5">Belongs to the DinI family.</text>
</comment>
<sequence>MSLDYFTCINNQYIQQGAIMRIEVTIAKTSPLPAGAIDALASELSRRIQYAYPDIDSKVSVRYAVANNLSVIGATKEDKSRISTILQETWESADDWFLNE</sequence>
<reference evidence="8" key="1">
    <citation type="journal article" date="2009" name="PLoS Genet.">
        <title>Organised genome dynamics in the Escherichia coli species results in highly diverse adaptive paths.</title>
        <authorList>
            <person name="Touchon M."/>
            <person name="Hoede C."/>
            <person name="Tenaillon O."/>
            <person name="Barbe V."/>
            <person name="Baeriswyl S."/>
            <person name="Bidet P."/>
            <person name="Bingen E."/>
            <person name="Bonacorsi S."/>
            <person name="Bouchier C."/>
            <person name="Bouvet O."/>
            <person name="Calteau A."/>
            <person name="Chiapello H."/>
            <person name="Clermont O."/>
            <person name="Cruveiller S."/>
            <person name="Danchin A."/>
            <person name="Diard M."/>
            <person name="Dossat C."/>
            <person name="Karoui M.E."/>
            <person name="Frapy E."/>
            <person name="Garry L."/>
            <person name="Ghigo J.M."/>
            <person name="Gilles A.M."/>
            <person name="Johnson J."/>
            <person name="Le Bouguenec C."/>
            <person name="Lescat M."/>
            <person name="Mangenot S."/>
            <person name="Martinez-Jehanne V."/>
            <person name="Matic I."/>
            <person name="Nassif X."/>
            <person name="Oztas S."/>
            <person name="Petit M.A."/>
            <person name="Pichon C."/>
            <person name="Rouy Z."/>
            <person name="Ruf C.S."/>
            <person name="Schneider D."/>
            <person name="Tourret J."/>
            <person name="Vacherie B."/>
            <person name="Vallenet D."/>
            <person name="Medigue C."/>
            <person name="Rocha E.P.C."/>
            <person name="Denamur E."/>
        </authorList>
    </citation>
    <scope>NUCLEOTIDE SEQUENCE [LARGE SCALE GENOMIC DNA]</scope>
    <source>
        <strain evidence="8">ATCC 35469 / DSM 13698 / BCRC 15582 / CCUG 18766 / IAM 14443 / JCM 21226 / LMG 7866 / NBRC 102419 / NCTC 12128 / CDC 0568-73</strain>
    </source>
</reference>
<dbReference type="AlphaFoldDB" id="B7LT75"/>
<dbReference type="FunFam" id="3.30.910.10:FF:000001">
    <property type="entry name" value="DNA damage-inducible protein I"/>
    <property type="match status" value="1"/>
</dbReference>
<dbReference type="InterPro" id="IPR036687">
    <property type="entry name" value="DinI-like_sf"/>
</dbReference>
<dbReference type="GO" id="GO:0006281">
    <property type="term" value="P:DNA repair"/>
    <property type="evidence" value="ECO:0007669"/>
    <property type="project" value="UniProtKB-KW"/>
</dbReference>
<dbReference type="Gene3D" id="3.30.910.10">
    <property type="entry name" value="DinI-like"/>
    <property type="match status" value="1"/>
</dbReference>
<evidence type="ECO:0000256" key="3">
    <source>
        <dbReference type="ARBA" id="ARBA00023236"/>
    </source>
</evidence>
<dbReference type="PANTHER" id="PTHR36572:SF2">
    <property type="entry name" value="DNA DAMAGE-INDUCIBLE PROTEIN I"/>
    <property type="match status" value="1"/>
</dbReference>
<dbReference type="GO" id="GO:0009432">
    <property type="term" value="P:SOS response"/>
    <property type="evidence" value="ECO:0007669"/>
    <property type="project" value="UniProtKB-KW"/>
</dbReference>
<evidence type="ECO:0000256" key="6">
    <source>
        <dbReference type="ARBA" id="ARBA00074672"/>
    </source>
</evidence>
<dbReference type="KEGG" id="efe:EFER_1868"/>
<dbReference type="InterPro" id="IPR010391">
    <property type="entry name" value="DNA_damage-inducible_DinI-like"/>
</dbReference>
<gene>
    <name evidence="7" type="primary">dinI</name>
    <name evidence="7" type="ordered locus">EFER_1868</name>
</gene>
<dbReference type="PANTHER" id="PTHR36572">
    <property type="entry name" value="DNA DAMAGE-INDUCIBLE PROTEIN I-RELATED"/>
    <property type="match status" value="1"/>
</dbReference>
<accession>B7LT75</accession>
<dbReference type="HOGENOM" id="CLU_139795_1_0_6"/>
<dbReference type="Pfam" id="PF06183">
    <property type="entry name" value="DinI"/>
    <property type="match status" value="1"/>
</dbReference>
<name>B7LT75_ESCF3</name>
<evidence type="ECO:0000256" key="5">
    <source>
        <dbReference type="ARBA" id="ARBA00061671"/>
    </source>
</evidence>
<dbReference type="EMBL" id="CU928158">
    <property type="protein sequence ID" value="CAQ89379.1"/>
    <property type="molecule type" value="Genomic_DNA"/>
</dbReference>
<dbReference type="SUPFAM" id="SSF54857">
    <property type="entry name" value="DNA damage-inducible protein DinI"/>
    <property type="match status" value="1"/>
</dbReference>
<keyword evidence="8" id="KW-1185">Reference proteome</keyword>
<comment type="function">
    <text evidence="4">Involved in SOS regulation. Inhibits RecA by preventing RecA to bind ssDNA. Can displace ssDNA from RecA.</text>
</comment>
<keyword evidence="1" id="KW-0227">DNA damage</keyword>
<evidence type="ECO:0000313" key="8">
    <source>
        <dbReference type="Proteomes" id="UP000000745"/>
    </source>
</evidence>